<dbReference type="GO" id="GO:0005886">
    <property type="term" value="C:plasma membrane"/>
    <property type="evidence" value="ECO:0007669"/>
    <property type="project" value="UniProtKB-SubCell"/>
</dbReference>
<dbReference type="Proteomes" id="UP001145072">
    <property type="component" value="Unassembled WGS sequence"/>
</dbReference>
<protein>
    <recommendedName>
        <fullName evidence="6">Probable membrane transporter protein</fullName>
    </recommendedName>
</protein>
<evidence type="ECO:0000256" key="3">
    <source>
        <dbReference type="ARBA" id="ARBA00022692"/>
    </source>
</evidence>
<organism evidence="7 8">
    <name type="scientific">Aquibacillus koreensis</name>
    <dbReference type="NCBI Taxonomy" id="279446"/>
    <lineage>
        <taxon>Bacteria</taxon>
        <taxon>Bacillati</taxon>
        <taxon>Bacillota</taxon>
        <taxon>Bacilli</taxon>
        <taxon>Bacillales</taxon>
        <taxon>Bacillaceae</taxon>
        <taxon>Aquibacillus</taxon>
    </lineage>
</organism>
<sequence length="276" mass="29388">MVTAKNIKTAGMVHIFILYFFIGLFASTLGAVAGLGGGVMIKPVLDLFGHFDLATIGVLSAATVLSMATVSLLNIRKTNVKINKVVSSIIAAGSILGGIVGKVIFNFVAISLNIPTITAIIQSVMLAVLLSFIYIYFKMKHKLKTFKLLNKLVIFLVGFLLGVLAAFLGIGGGPLNVAVLILLFSMDAKNAGINSIFIILFSQLSALLLITFSTGFGDYDLSMLIFMIPGGILGGIIGSTLLKKLTILQVEKTFNIAILFIIGITIYNVINIGFLH</sequence>
<keyword evidence="5 6" id="KW-0472">Membrane</keyword>
<feature type="transmembrane region" description="Helical" evidence="6">
    <location>
        <begin position="53"/>
        <end position="73"/>
    </location>
</feature>
<dbReference type="EMBL" id="JAMQJZ010000003">
    <property type="protein sequence ID" value="MDC3419952.1"/>
    <property type="molecule type" value="Genomic_DNA"/>
</dbReference>
<reference evidence="7" key="1">
    <citation type="submission" date="2022-06" db="EMBL/GenBank/DDBJ databases">
        <title>Aquibacillus sp. a new bacterium isolated from soil saline samples.</title>
        <authorList>
            <person name="Galisteo C."/>
            <person name="De La Haba R."/>
            <person name="Sanchez-Porro C."/>
            <person name="Ventosa A."/>
        </authorList>
    </citation>
    <scope>NUCLEOTIDE SEQUENCE</scope>
    <source>
        <strain evidence="7">JCM 12387</strain>
    </source>
</reference>
<feature type="transmembrane region" description="Helical" evidence="6">
    <location>
        <begin position="254"/>
        <end position="275"/>
    </location>
</feature>
<feature type="transmembrane region" description="Helical" evidence="6">
    <location>
        <begin position="149"/>
        <end position="171"/>
    </location>
</feature>
<evidence type="ECO:0000256" key="5">
    <source>
        <dbReference type="ARBA" id="ARBA00023136"/>
    </source>
</evidence>
<evidence type="ECO:0000256" key="4">
    <source>
        <dbReference type="ARBA" id="ARBA00022989"/>
    </source>
</evidence>
<keyword evidence="6" id="KW-1003">Cell membrane</keyword>
<feature type="transmembrane region" description="Helical" evidence="6">
    <location>
        <begin position="12"/>
        <end position="41"/>
    </location>
</feature>
<keyword evidence="8" id="KW-1185">Reference proteome</keyword>
<proteinExistence type="inferred from homology"/>
<dbReference type="InterPro" id="IPR002781">
    <property type="entry name" value="TM_pro_TauE-like"/>
</dbReference>
<feature type="transmembrane region" description="Helical" evidence="6">
    <location>
        <begin position="85"/>
        <end position="105"/>
    </location>
</feature>
<feature type="transmembrane region" description="Helical" evidence="6">
    <location>
        <begin position="224"/>
        <end position="242"/>
    </location>
</feature>
<evidence type="ECO:0000313" key="7">
    <source>
        <dbReference type="EMBL" id="MDC3419952.1"/>
    </source>
</evidence>
<evidence type="ECO:0000256" key="2">
    <source>
        <dbReference type="ARBA" id="ARBA00009142"/>
    </source>
</evidence>
<keyword evidence="3 6" id="KW-0812">Transmembrane</keyword>
<name>A0A9X3WHD3_9BACI</name>
<dbReference type="PANTHER" id="PTHR43701">
    <property type="entry name" value="MEMBRANE TRANSPORTER PROTEIN MJ0441-RELATED"/>
    <property type="match status" value="1"/>
</dbReference>
<evidence type="ECO:0000256" key="1">
    <source>
        <dbReference type="ARBA" id="ARBA00004141"/>
    </source>
</evidence>
<evidence type="ECO:0000313" key="8">
    <source>
        <dbReference type="Proteomes" id="UP001145072"/>
    </source>
</evidence>
<feature type="transmembrane region" description="Helical" evidence="6">
    <location>
        <begin position="191"/>
        <end position="212"/>
    </location>
</feature>
<comment type="subcellular location">
    <subcellularLocation>
        <location evidence="6">Cell membrane</location>
        <topology evidence="6">Multi-pass membrane protein</topology>
    </subcellularLocation>
    <subcellularLocation>
        <location evidence="1">Membrane</location>
        <topology evidence="1">Multi-pass membrane protein</topology>
    </subcellularLocation>
</comment>
<gene>
    <name evidence="7" type="ORF">NC661_06160</name>
</gene>
<dbReference type="Pfam" id="PF01925">
    <property type="entry name" value="TauE"/>
    <property type="match status" value="1"/>
</dbReference>
<dbReference type="RefSeq" id="WP_259870583.1">
    <property type="nucleotide sequence ID" value="NZ_JAMQJZ010000003.1"/>
</dbReference>
<comment type="caution">
    <text evidence="7">The sequence shown here is derived from an EMBL/GenBank/DDBJ whole genome shotgun (WGS) entry which is preliminary data.</text>
</comment>
<dbReference type="InterPro" id="IPR051598">
    <property type="entry name" value="TSUP/Inactive_protease-like"/>
</dbReference>
<comment type="similarity">
    <text evidence="2 6">Belongs to the 4-toluene sulfonate uptake permease (TSUP) (TC 2.A.102) family.</text>
</comment>
<accession>A0A9X3WHD3</accession>
<dbReference type="PANTHER" id="PTHR43701:SF2">
    <property type="entry name" value="MEMBRANE TRANSPORTER PROTEIN YJNA-RELATED"/>
    <property type="match status" value="1"/>
</dbReference>
<feature type="transmembrane region" description="Helical" evidence="6">
    <location>
        <begin position="117"/>
        <end position="137"/>
    </location>
</feature>
<dbReference type="AlphaFoldDB" id="A0A9X3WHD3"/>
<keyword evidence="4 6" id="KW-1133">Transmembrane helix</keyword>
<evidence type="ECO:0000256" key="6">
    <source>
        <dbReference type="RuleBase" id="RU363041"/>
    </source>
</evidence>